<organism evidence="1 2">
    <name type="scientific">Halomicronema hongdechloris C2206</name>
    <dbReference type="NCBI Taxonomy" id="1641165"/>
    <lineage>
        <taxon>Bacteria</taxon>
        <taxon>Bacillati</taxon>
        <taxon>Cyanobacteriota</taxon>
        <taxon>Cyanophyceae</taxon>
        <taxon>Nodosilineales</taxon>
        <taxon>Nodosilineaceae</taxon>
        <taxon>Halomicronema</taxon>
    </lineage>
</organism>
<dbReference type="AlphaFoldDB" id="A0A1Z3HR35"/>
<reference evidence="1 2" key="1">
    <citation type="journal article" date="2016" name="Biochim. Biophys. Acta">
        <title>Characterization of red-shifted phycobilisomes isolated from the chlorophyll f-containing cyanobacterium Halomicronema hongdechloris.</title>
        <authorList>
            <person name="Li Y."/>
            <person name="Lin Y."/>
            <person name="Garvey C.J."/>
            <person name="Birch D."/>
            <person name="Corkery R.W."/>
            <person name="Loughlin P.C."/>
            <person name="Scheer H."/>
            <person name="Willows R.D."/>
            <person name="Chen M."/>
        </authorList>
    </citation>
    <scope>NUCLEOTIDE SEQUENCE [LARGE SCALE GENOMIC DNA]</scope>
    <source>
        <strain evidence="1 2">C2206</strain>
    </source>
</reference>
<dbReference type="Proteomes" id="UP000191901">
    <property type="component" value="Chromosome"/>
</dbReference>
<sequence length="67" mass="6987">MVLSHGLRGCWREVHLDGSSKRIAAAMVPCILPRALGAKPGAAIGPVETPSGSRVVSRLAGELRLDV</sequence>
<protein>
    <submittedName>
        <fullName evidence="1">Uncharacterized protein</fullName>
    </submittedName>
</protein>
<dbReference type="KEGG" id="hhg:XM38_037070"/>
<dbReference type="EMBL" id="CP021983">
    <property type="protein sequence ID" value="ASC72748.1"/>
    <property type="molecule type" value="Genomic_DNA"/>
</dbReference>
<keyword evidence="2" id="KW-1185">Reference proteome</keyword>
<evidence type="ECO:0000313" key="1">
    <source>
        <dbReference type="EMBL" id="ASC72748.1"/>
    </source>
</evidence>
<accession>A0A1Z3HR35</accession>
<gene>
    <name evidence="1" type="ORF">XM38_037070</name>
</gene>
<name>A0A1Z3HR35_9CYAN</name>
<proteinExistence type="predicted"/>
<evidence type="ECO:0000313" key="2">
    <source>
        <dbReference type="Proteomes" id="UP000191901"/>
    </source>
</evidence>